<reference evidence="9" key="1">
    <citation type="submission" date="2013-09" db="EMBL/GenBank/DDBJ databases">
        <title>Corchorus olitorius genome sequencing.</title>
        <authorList>
            <person name="Alam M."/>
            <person name="Haque M.S."/>
            <person name="Islam M.S."/>
            <person name="Emdad E.M."/>
            <person name="Islam M.M."/>
            <person name="Ahmed B."/>
            <person name="Halim A."/>
            <person name="Hossen Q.M.M."/>
            <person name="Hossain M.Z."/>
            <person name="Ahmed R."/>
            <person name="Khan M.M."/>
            <person name="Islam R."/>
            <person name="Rashid M.M."/>
            <person name="Khan S.A."/>
            <person name="Rahman M.S."/>
            <person name="Alam M."/>
            <person name="Yahiya A.S."/>
            <person name="Khan M.S."/>
            <person name="Azam M.S."/>
            <person name="Haque T."/>
            <person name="Lashkar M.Z.H."/>
            <person name="Akhand A.I."/>
            <person name="Morshed G."/>
            <person name="Roy S."/>
            <person name="Uddin K.S."/>
            <person name="Rabeya T."/>
            <person name="Hossain A.S."/>
            <person name="Chowdhury A."/>
            <person name="Snigdha A.R."/>
            <person name="Mortoza M.S."/>
            <person name="Matin S.A."/>
            <person name="Hoque S.M.E."/>
            <person name="Islam M.K."/>
            <person name="Roy D.K."/>
            <person name="Haider R."/>
            <person name="Moosa M.M."/>
            <person name="Elias S.M."/>
            <person name="Hasan A.M."/>
            <person name="Jahan S."/>
            <person name="Shafiuddin M."/>
            <person name="Mahmood N."/>
            <person name="Shommy N.S."/>
        </authorList>
    </citation>
    <scope>NUCLEOTIDE SEQUENCE [LARGE SCALE GENOMIC DNA]</scope>
    <source>
        <strain evidence="9">cv. O-4</strain>
    </source>
</reference>
<keyword evidence="6" id="KW-0732">Signal</keyword>
<keyword evidence="2" id="KW-0186">Copper</keyword>
<name>A0A1R3JB97_9ROSI</name>
<keyword evidence="9" id="KW-1185">Reference proteome</keyword>
<evidence type="ECO:0000313" key="9">
    <source>
        <dbReference type="Proteomes" id="UP000187203"/>
    </source>
</evidence>
<evidence type="ECO:0000259" key="7">
    <source>
        <dbReference type="PROSITE" id="PS51485"/>
    </source>
</evidence>
<dbReference type="InterPro" id="IPR008972">
    <property type="entry name" value="Cupredoxin"/>
</dbReference>
<dbReference type="PANTHER" id="PTHR33021">
    <property type="entry name" value="BLUE COPPER PROTEIN"/>
    <property type="match status" value="1"/>
</dbReference>
<dbReference type="InterPro" id="IPR041844">
    <property type="entry name" value="Plantacyanin"/>
</dbReference>
<dbReference type="GO" id="GO:0005886">
    <property type="term" value="C:plasma membrane"/>
    <property type="evidence" value="ECO:0007669"/>
    <property type="project" value="TreeGrafter"/>
</dbReference>
<evidence type="ECO:0000256" key="6">
    <source>
        <dbReference type="SAM" id="SignalP"/>
    </source>
</evidence>
<evidence type="ECO:0000256" key="4">
    <source>
        <dbReference type="ARBA" id="ARBA00071970"/>
    </source>
</evidence>
<evidence type="ECO:0000313" key="8">
    <source>
        <dbReference type="EMBL" id="OMO92086.1"/>
    </source>
</evidence>
<keyword evidence="3" id="KW-1015">Disulfide bond</keyword>
<dbReference type="InterPro" id="IPR039391">
    <property type="entry name" value="Phytocyanin-like"/>
</dbReference>
<organism evidence="8 9">
    <name type="scientific">Corchorus olitorius</name>
    <dbReference type="NCBI Taxonomy" id="93759"/>
    <lineage>
        <taxon>Eukaryota</taxon>
        <taxon>Viridiplantae</taxon>
        <taxon>Streptophyta</taxon>
        <taxon>Embryophyta</taxon>
        <taxon>Tracheophyta</taxon>
        <taxon>Spermatophyta</taxon>
        <taxon>Magnoliopsida</taxon>
        <taxon>eudicotyledons</taxon>
        <taxon>Gunneridae</taxon>
        <taxon>Pentapetalae</taxon>
        <taxon>rosids</taxon>
        <taxon>malvids</taxon>
        <taxon>Malvales</taxon>
        <taxon>Malvaceae</taxon>
        <taxon>Grewioideae</taxon>
        <taxon>Apeibeae</taxon>
        <taxon>Corchorus</taxon>
    </lineage>
</organism>
<dbReference type="FunFam" id="2.60.40.420:FF:000013">
    <property type="entry name" value="basic blue protein-like"/>
    <property type="match status" value="1"/>
</dbReference>
<sequence length="128" mass="14152">MAHPRVFEIVSVASLLSMMLCSGIVNGATYTVGDDKGWSFNVESWTNGKKFLPGDVLIFNYDPTIHNVVSVDQVSYDTCTVGSNFRVFESGHDEVTLPNTRGWSYFIGNKTLGDCNNKMKIQVSTFSP</sequence>
<evidence type="ECO:0000256" key="1">
    <source>
        <dbReference type="ARBA" id="ARBA00022723"/>
    </source>
</evidence>
<dbReference type="AlphaFoldDB" id="A0A1R3JB97"/>
<comment type="caution">
    <text evidence="8">The sequence shown here is derived from an EMBL/GenBank/DDBJ whole genome shotgun (WGS) entry which is preliminary data.</text>
</comment>
<evidence type="ECO:0000256" key="3">
    <source>
        <dbReference type="ARBA" id="ARBA00023157"/>
    </source>
</evidence>
<dbReference type="GO" id="GO:0046872">
    <property type="term" value="F:metal ion binding"/>
    <property type="evidence" value="ECO:0007669"/>
    <property type="project" value="UniProtKB-KW"/>
</dbReference>
<dbReference type="STRING" id="93759.A0A1R3JB97"/>
<dbReference type="Gene3D" id="2.60.40.420">
    <property type="entry name" value="Cupredoxins - blue copper proteins"/>
    <property type="match status" value="1"/>
</dbReference>
<dbReference type="Pfam" id="PF02298">
    <property type="entry name" value="Cu_bind_like"/>
    <property type="match status" value="1"/>
</dbReference>
<dbReference type="Proteomes" id="UP000187203">
    <property type="component" value="Unassembled WGS sequence"/>
</dbReference>
<protein>
    <recommendedName>
        <fullName evidence="4">Basic blue protein</fullName>
    </recommendedName>
    <alternativeName>
        <fullName evidence="5">Plantacyanin</fullName>
    </alternativeName>
</protein>
<dbReference type="GO" id="GO:0009055">
    <property type="term" value="F:electron transfer activity"/>
    <property type="evidence" value="ECO:0007669"/>
    <property type="project" value="InterPro"/>
</dbReference>
<dbReference type="SUPFAM" id="SSF49503">
    <property type="entry name" value="Cupredoxins"/>
    <property type="match status" value="1"/>
</dbReference>
<dbReference type="InterPro" id="IPR003245">
    <property type="entry name" value="Phytocyanin_dom"/>
</dbReference>
<dbReference type="CDD" id="cd11013">
    <property type="entry name" value="Plantacyanin"/>
    <property type="match status" value="1"/>
</dbReference>
<evidence type="ECO:0000256" key="2">
    <source>
        <dbReference type="ARBA" id="ARBA00023008"/>
    </source>
</evidence>
<feature type="domain" description="Phytocyanin" evidence="7">
    <location>
        <begin position="28"/>
        <end position="127"/>
    </location>
</feature>
<feature type="signal peptide" evidence="6">
    <location>
        <begin position="1"/>
        <end position="27"/>
    </location>
</feature>
<feature type="chain" id="PRO_5013363047" description="Basic blue protein" evidence="6">
    <location>
        <begin position="28"/>
        <end position="128"/>
    </location>
</feature>
<dbReference type="PROSITE" id="PS51485">
    <property type="entry name" value="PHYTOCYANIN"/>
    <property type="match status" value="1"/>
</dbReference>
<dbReference type="OrthoDB" id="1934652at2759"/>
<dbReference type="PANTHER" id="PTHR33021:SF424">
    <property type="entry name" value="BASIC BLUE PROTEIN"/>
    <property type="match status" value="1"/>
</dbReference>
<gene>
    <name evidence="8" type="ORF">COLO4_17885</name>
</gene>
<keyword evidence="1" id="KW-0479">Metal-binding</keyword>
<proteinExistence type="predicted"/>
<accession>A0A1R3JB97</accession>
<evidence type="ECO:0000256" key="5">
    <source>
        <dbReference type="ARBA" id="ARBA00082491"/>
    </source>
</evidence>
<dbReference type="EMBL" id="AWUE01016395">
    <property type="protein sequence ID" value="OMO92086.1"/>
    <property type="molecule type" value="Genomic_DNA"/>
</dbReference>